<keyword evidence="1" id="KW-0812">Transmembrane</keyword>
<protein>
    <recommendedName>
        <fullName evidence="4">Outer membrane protein beta-barrel domain-containing protein</fullName>
    </recommendedName>
</protein>
<evidence type="ECO:0000256" key="1">
    <source>
        <dbReference type="SAM" id="Phobius"/>
    </source>
</evidence>
<dbReference type="STRING" id="478744.SAMN05444359_13912"/>
<sequence length="465" mass="51983">MPGKLDDYFRKGLQNIPDANPPPGQWEKIQRRELVVKPGPSGFAGYWVVGSLLVGLLIGSSAMWYYTTIYAVDNPVALESETVNKELSAAEQSLSALPLVEAEEEESLPRVVMPARELAVEADKLERRVSPAVSEASPGITSRGTVTTTEPVMDAVGEHLRFSQFDGEIQQGSPEVENPAILNSPRTRVRAEKDQLPRRFKTIPLATLPQKTFPRMRKRDKSMATLQQYAGSAFIPLPKTIGRRPTPAGRWEVGLSFAPGLTNSRVTSRVFTEQNNGNAPQVFNFNNQQIELFADDIFDQEVRQQLQLASMSLEGARQFASGVRLGLGMAYSPYSLSGLNNPNDVLAPLLLEGEFATYNWSYEKRFSAFMTGGYTFLRRRKVRPYLGLRIGLDFYQEGERKSYLFRGQDGRSEEFLSSRYNSNTGLRELILNVTAQVGVQYQVHKRISLGVDVLPELAAGVRYRF</sequence>
<evidence type="ECO:0008006" key="4">
    <source>
        <dbReference type="Google" id="ProtNLM"/>
    </source>
</evidence>
<dbReference type="InterPro" id="IPR011250">
    <property type="entry name" value="OMP/PagP_B-barrel"/>
</dbReference>
<dbReference type="SUPFAM" id="SSF56925">
    <property type="entry name" value="OMPA-like"/>
    <property type="match status" value="1"/>
</dbReference>
<gene>
    <name evidence="2" type="ORF">SAMN05444359_13912</name>
</gene>
<accession>A0A1H9NRX1</accession>
<dbReference type="EMBL" id="FOFB01000039">
    <property type="protein sequence ID" value="SER38652.1"/>
    <property type="molecule type" value="Genomic_DNA"/>
</dbReference>
<dbReference type="AlphaFoldDB" id="A0A1H9NRX1"/>
<keyword evidence="1" id="KW-1133">Transmembrane helix</keyword>
<keyword evidence="3" id="KW-1185">Reference proteome</keyword>
<dbReference type="Proteomes" id="UP000199021">
    <property type="component" value="Unassembled WGS sequence"/>
</dbReference>
<reference evidence="3" key="1">
    <citation type="submission" date="2016-10" db="EMBL/GenBank/DDBJ databases">
        <authorList>
            <person name="Varghese N."/>
            <person name="Submissions S."/>
        </authorList>
    </citation>
    <scope>NUCLEOTIDE SEQUENCE [LARGE SCALE GENOMIC DNA]</scope>
    <source>
        <strain evidence="3">DSM 24740</strain>
    </source>
</reference>
<feature type="transmembrane region" description="Helical" evidence="1">
    <location>
        <begin position="44"/>
        <end position="66"/>
    </location>
</feature>
<dbReference type="OrthoDB" id="9985613at2"/>
<evidence type="ECO:0000313" key="2">
    <source>
        <dbReference type="EMBL" id="SER38652.1"/>
    </source>
</evidence>
<organism evidence="2 3">
    <name type="scientific">Neolewinella agarilytica</name>
    <dbReference type="NCBI Taxonomy" id="478744"/>
    <lineage>
        <taxon>Bacteria</taxon>
        <taxon>Pseudomonadati</taxon>
        <taxon>Bacteroidota</taxon>
        <taxon>Saprospiria</taxon>
        <taxon>Saprospirales</taxon>
        <taxon>Lewinellaceae</taxon>
        <taxon>Neolewinella</taxon>
    </lineage>
</organism>
<name>A0A1H9NRX1_9BACT</name>
<evidence type="ECO:0000313" key="3">
    <source>
        <dbReference type="Proteomes" id="UP000199021"/>
    </source>
</evidence>
<dbReference type="RefSeq" id="WP_090173208.1">
    <property type="nucleotide sequence ID" value="NZ_FOFB01000039.1"/>
</dbReference>
<keyword evidence="1" id="KW-0472">Membrane</keyword>
<dbReference type="InParanoid" id="A0A1H9NRX1"/>
<proteinExistence type="predicted"/>